<dbReference type="InterPro" id="IPR036397">
    <property type="entry name" value="RNaseH_sf"/>
</dbReference>
<reference evidence="1" key="1">
    <citation type="submission" date="2020-01" db="EMBL/GenBank/DDBJ databases">
        <authorList>
            <person name="Mishra B."/>
        </authorList>
    </citation>
    <scope>NUCLEOTIDE SEQUENCE [LARGE SCALE GENOMIC DNA]</scope>
</reference>
<dbReference type="PANTHER" id="PTHR10797">
    <property type="entry name" value="CCR4-NOT TRANSCRIPTION COMPLEX SUBUNIT"/>
    <property type="match status" value="1"/>
</dbReference>
<comment type="caution">
    <text evidence="1">The sequence shown here is derived from an EMBL/GenBank/DDBJ whole genome shotgun (WGS) entry which is preliminary data.</text>
</comment>
<dbReference type="Proteomes" id="UP000467841">
    <property type="component" value="Unassembled WGS sequence"/>
</dbReference>
<dbReference type="GO" id="GO:0003676">
    <property type="term" value="F:nucleic acid binding"/>
    <property type="evidence" value="ECO:0007669"/>
    <property type="project" value="InterPro"/>
</dbReference>
<evidence type="ECO:0000313" key="1">
    <source>
        <dbReference type="EMBL" id="CAA7020448.1"/>
    </source>
</evidence>
<accession>A0A6D2I4Z4</accession>
<dbReference type="AlphaFoldDB" id="A0A6D2I4Z4"/>
<evidence type="ECO:0000313" key="2">
    <source>
        <dbReference type="Proteomes" id="UP000467841"/>
    </source>
</evidence>
<proteinExistence type="predicted"/>
<sequence>MTKSDGQIWNCNKEKEMISVSESIKASNFIAIDTEFPGYLKQTPINASDETRYSDMKIIGTWEVNFSDFDETKDAQNDKSIEFLRRNGLNLEKIRDQGVRIDEFFTEFSQILKKKKMTWVTFDGSYDMAYLLRAVTGNPLPENSQGFEKTVSNVFGDHLDVKKLSGMCKGLSSRFGLQRVANELEIRRVGEAHHAGSDSELTAKVFTKMALAIYRAQEQQRKRVREEHEEQDRMVKARCFLPLYPPRPVMMFAAYPSFGCFPPVPVMRMR</sequence>
<dbReference type="InterPro" id="IPR039637">
    <property type="entry name" value="CNOT7/CNOT8/Pop2"/>
</dbReference>
<dbReference type="Gene3D" id="3.30.420.10">
    <property type="entry name" value="Ribonuclease H-like superfamily/Ribonuclease H"/>
    <property type="match status" value="2"/>
</dbReference>
<dbReference type="OrthoDB" id="696953at2759"/>
<dbReference type="InterPro" id="IPR012337">
    <property type="entry name" value="RNaseH-like_sf"/>
</dbReference>
<protein>
    <submittedName>
        <fullName evidence="1">Uncharacterized protein</fullName>
    </submittedName>
</protein>
<keyword evidence="2" id="KW-1185">Reference proteome</keyword>
<dbReference type="EMBL" id="CACVBM020000554">
    <property type="protein sequence ID" value="CAA7020448.1"/>
    <property type="molecule type" value="Genomic_DNA"/>
</dbReference>
<dbReference type="GO" id="GO:0004535">
    <property type="term" value="F:poly(A)-specific ribonuclease activity"/>
    <property type="evidence" value="ECO:0007669"/>
    <property type="project" value="InterPro"/>
</dbReference>
<dbReference type="GO" id="GO:0030014">
    <property type="term" value="C:CCR4-NOT complex"/>
    <property type="evidence" value="ECO:0007669"/>
    <property type="project" value="InterPro"/>
</dbReference>
<name>A0A6D2I4Z4_9BRAS</name>
<dbReference type="SUPFAM" id="SSF53098">
    <property type="entry name" value="Ribonuclease H-like"/>
    <property type="match status" value="1"/>
</dbReference>
<gene>
    <name evidence="1" type="ORF">MERR_LOCUS7683</name>
</gene>
<organism evidence="1 2">
    <name type="scientific">Microthlaspi erraticum</name>
    <dbReference type="NCBI Taxonomy" id="1685480"/>
    <lineage>
        <taxon>Eukaryota</taxon>
        <taxon>Viridiplantae</taxon>
        <taxon>Streptophyta</taxon>
        <taxon>Embryophyta</taxon>
        <taxon>Tracheophyta</taxon>
        <taxon>Spermatophyta</taxon>
        <taxon>Magnoliopsida</taxon>
        <taxon>eudicotyledons</taxon>
        <taxon>Gunneridae</taxon>
        <taxon>Pentapetalae</taxon>
        <taxon>rosids</taxon>
        <taxon>malvids</taxon>
        <taxon>Brassicales</taxon>
        <taxon>Brassicaceae</taxon>
        <taxon>Coluteocarpeae</taxon>
        <taxon>Microthlaspi</taxon>
    </lineage>
</organism>